<dbReference type="Proteomes" id="UP001595882">
    <property type="component" value="Unassembled WGS sequence"/>
</dbReference>
<keyword evidence="5" id="KW-1185">Reference proteome</keyword>
<dbReference type="RefSeq" id="WP_390250085.1">
    <property type="nucleotide sequence ID" value="NZ_JBHSDT010000004.1"/>
</dbReference>
<dbReference type="EMBL" id="JBHSDT010000004">
    <property type="protein sequence ID" value="MFC4402466.1"/>
    <property type="molecule type" value="Genomic_DNA"/>
</dbReference>
<name>A0ABV8WV47_9BACI</name>
<feature type="DNA-binding region" description="H-T-H motif" evidence="2">
    <location>
        <begin position="25"/>
        <end position="44"/>
    </location>
</feature>
<proteinExistence type="predicted"/>
<gene>
    <name evidence="4" type="ORF">ACFOY7_05220</name>
</gene>
<dbReference type="PRINTS" id="PR00455">
    <property type="entry name" value="HTHTETR"/>
</dbReference>
<organism evidence="4 5">
    <name type="scientific">Gracilibacillus xinjiangensis</name>
    <dbReference type="NCBI Taxonomy" id="1193282"/>
    <lineage>
        <taxon>Bacteria</taxon>
        <taxon>Bacillati</taxon>
        <taxon>Bacillota</taxon>
        <taxon>Bacilli</taxon>
        <taxon>Bacillales</taxon>
        <taxon>Bacillaceae</taxon>
        <taxon>Gracilibacillus</taxon>
    </lineage>
</organism>
<dbReference type="InterPro" id="IPR009057">
    <property type="entry name" value="Homeodomain-like_sf"/>
</dbReference>
<feature type="domain" description="HTH tetR-type" evidence="3">
    <location>
        <begin position="2"/>
        <end position="62"/>
    </location>
</feature>
<dbReference type="PANTHER" id="PTHR30055:SF226">
    <property type="entry name" value="HTH-TYPE TRANSCRIPTIONAL REGULATOR PKSA"/>
    <property type="match status" value="1"/>
</dbReference>
<keyword evidence="1 2" id="KW-0238">DNA-binding</keyword>
<sequence>MDDTKKKIIEATISLFVSQGYKGTTTKEIAKASGVNEVTIFRHFGSKRGLFEAIVDSMTFHTVFNDDFLENLSWDLERDLLLIAKKYHETLDSISDLVLIGFQEAGNHPELTDLIFKFPKSFKTIVYNYLSEMSEKNKLIDVNIELQAMNFVWLNFGYFISKSRFGQQLISIDQDEFLEQSILLFARGLTP</sequence>
<dbReference type="PANTHER" id="PTHR30055">
    <property type="entry name" value="HTH-TYPE TRANSCRIPTIONAL REGULATOR RUTR"/>
    <property type="match status" value="1"/>
</dbReference>
<evidence type="ECO:0000313" key="5">
    <source>
        <dbReference type="Proteomes" id="UP001595882"/>
    </source>
</evidence>
<evidence type="ECO:0000313" key="4">
    <source>
        <dbReference type="EMBL" id="MFC4402466.1"/>
    </source>
</evidence>
<evidence type="ECO:0000259" key="3">
    <source>
        <dbReference type="PROSITE" id="PS50977"/>
    </source>
</evidence>
<accession>A0ABV8WV47</accession>
<evidence type="ECO:0000256" key="2">
    <source>
        <dbReference type="PROSITE-ProRule" id="PRU00335"/>
    </source>
</evidence>
<comment type="caution">
    <text evidence="4">The sequence shown here is derived from an EMBL/GenBank/DDBJ whole genome shotgun (WGS) entry which is preliminary data.</text>
</comment>
<protein>
    <submittedName>
        <fullName evidence="4">TetR/AcrR family transcriptional regulator</fullName>
    </submittedName>
</protein>
<evidence type="ECO:0000256" key="1">
    <source>
        <dbReference type="ARBA" id="ARBA00023125"/>
    </source>
</evidence>
<dbReference type="InterPro" id="IPR001647">
    <property type="entry name" value="HTH_TetR"/>
</dbReference>
<reference evidence="5" key="1">
    <citation type="journal article" date="2019" name="Int. J. Syst. Evol. Microbiol.">
        <title>The Global Catalogue of Microorganisms (GCM) 10K type strain sequencing project: providing services to taxonomists for standard genome sequencing and annotation.</title>
        <authorList>
            <consortium name="The Broad Institute Genomics Platform"/>
            <consortium name="The Broad Institute Genome Sequencing Center for Infectious Disease"/>
            <person name="Wu L."/>
            <person name="Ma J."/>
        </authorList>
    </citation>
    <scope>NUCLEOTIDE SEQUENCE [LARGE SCALE GENOMIC DNA]</scope>
    <source>
        <strain evidence="5">CCUG 37865</strain>
    </source>
</reference>
<dbReference type="Gene3D" id="1.10.357.10">
    <property type="entry name" value="Tetracycline Repressor, domain 2"/>
    <property type="match status" value="1"/>
</dbReference>
<dbReference type="SUPFAM" id="SSF46689">
    <property type="entry name" value="Homeodomain-like"/>
    <property type="match status" value="1"/>
</dbReference>
<dbReference type="Pfam" id="PF00440">
    <property type="entry name" value="TetR_N"/>
    <property type="match status" value="1"/>
</dbReference>
<dbReference type="PROSITE" id="PS50977">
    <property type="entry name" value="HTH_TETR_2"/>
    <property type="match status" value="1"/>
</dbReference>
<dbReference type="InterPro" id="IPR050109">
    <property type="entry name" value="HTH-type_TetR-like_transc_reg"/>
</dbReference>